<dbReference type="OrthoDB" id="1937594at2759"/>
<feature type="domain" description="HAT C-terminal dimerisation" evidence="1">
    <location>
        <begin position="119"/>
        <end position="202"/>
    </location>
</feature>
<dbReference type="PANTHER" id="PTHR23272">
    <property type="entry name" value="BED FINGER-RELATED"/>
    <property type="match status" value="1"/>
</dbReference>
<evidence type="ECO:0008006" key="5">
    <source>
        <dbReference type="Google" id="ProtNLM"/>
    </source>
</evidence>
<dbReference type="EMBL" id="JRKL02002806">
    <property type="protein sequence ID" value="KAF3957494.1"/>
    <property type="molecule type" value="Genomic_DNA"/>
</dbReference>
<dbReference type="InterPro" id="IPR025525">
    <property type="entry name" value="hAT-like_transposase_RNase-H"/>
</dbReference>
<feature type="domain" description="hAT-like transposase RNase-H fold" evidence="2">
    <location>
        <begin position="1"/>
        <end position="64"/>
    </location>
</feature>
<evidence type="ECO:0000259" key="1">
    <source>
        <dbReference type="Pfam" id="PF05699"/>
    </source>
</evidence>
<dbReference type="Pfam" id="PF05699">
    <property type="entry name" value="Dimer_Tnp_hAT"/>
    <property type="match status" value="1"/>
</dbReference>
<dbReference type="PANTHER" id="PTHR23272:SF184">
    <property type="entry name" value="OS03G0311250 PROTEIN"/>
    <property type="match status" value="1"/>
</dbReference>
<evidence type="ECO:0000313" key="3">
    <source>
        <dbReference type="EMBL" id="KAF3957494.1"/>
    </source>
</evidence>
<dbReference type="InterPro" id="IPR008906">
    <property type="entry name" value="HATC_C_dom"/>
</dbReference>
<protein>
    <recommendedName>
        <fullName evidence="5">Transposase</fullName>
    </recommendedName>
</protein>
<sequence>MRQKFDKYWGDIPLIFGMAIILDPRFKIEELNVFLEIIYNDEVEKIQKTIQSFQNSTTQLFDYYRNAYKNSEIGAQTQYTRSSLSSTSFLGDQEEQNAYHMVKRRREQASSVTSGGLSEFQRYLNQPLLEIDEEGSFDLLGWWKTNQSKYPILSIMAREILLVPVSTVASEASFSAGGRVVSDKRCGLSPETVEALVCLKDWNLADTRRQEAEQEAKLAEAFERLKLERPEWMPRNPPHDQQSTTSR</sequence>
<evidence type="ECO:0000259" key="2">
    <source>
        <dbReference type="Pfam" id="PF14372"/>
    </source>
</evidence>
<dbReference type="GO" id="GO:0003677">
    <property type="term" value="F:DNA binding"/>
    <property type="evidence" value="ECO:0007669"/>
    <property type="project" value="InterPro"/>
</dbReference>
<dbReference type="Proteomes" id="UP000737018">
    <property type="component" value="Unassembled WGS sequence"/>
</dbReference>
<reference evidence="3" key="1">
    <citation type="submission" date="2020-03" db="EMBL/GenBank/DDBJ databases">
        <title>Castanea mollissima Vanexum genome sequencing.</title>
        <authorList>
            <person name="Staton M."/>
        </authorList>
    </citation>
    <scope>NUCLEOTIDE SEQUENCE</scope>
    <source>
        <tissue evidence="3">Leaf</tissue>
    </source>
</reference>
<dbReference type="Pfam" id="PF14372">
    <property type="entry name" value="hAT-like_RNase-H"/>
    <property type="match status" value="1"/>
</dbReference>
<dbReference type="InterPro" id="IPR012337">
    <property type="entry name" value="RNaseH-like_sf"/>
</dbReference>
<organism evidence="3 4">
    <name type="scientific">Castanea mollissima</name>
    <name type="common">Chinese chestnut</name>
    <dbReference type="NCBI Taxonomy" id="60419"/>
    <lineage>
        <taxon>Eukaryota</taxon>
        <taxon>Viridiplantae</taxon>
        <taxon>Streptophyta</taxon>
        <taxon>Embryophyta</taxon>
        <taxon>Tracheophyta</taxon>
        <taxon>Spermatophyta</taxon>
        <taxon>Magnoliopsida</taxon>
        <taxon>eudicotyledons</taxon>
        <taxon>Gunneridae</taxon>
        <taxon>Pentapetalae</taxon>
        <taxon>rosids</taxon>
        <taxon>fabids</taxon>
        <taxon>Fagales</taxon>
        <taxon>Fagaceae</taxon>
        <taxon>Castanea</taxon>
    </lineage>
</organism>
<dbReference type="AlphaFoldDB" id="A0A8J4VQI3"/>
<comment type="caution">
    <text evidence="3">The sequence shown here is derived from an EMBL/GenBank/DDBJ whole genome shotgun (WGS) entry which is preliminary data.</text>
</comment>
<dbReference type="SUPFAM" id="SSF53098">
    <property type="entry name" value="Ribonuclease H-like"/>
    <property type="match status" value="1"/>
</dbReference>
<proteinExistence type="predicted"/>
<evidence type="ECO:0000313" key="4">
    <source>
        <dbReference type="Proteomes" id="UP000737018"/>
    </source>
</evidence>
<dbReference type="GO" id="GO:0046983">
    <property type="term" value="F:protein dimerization activity"/>
    <property type="evidence" value="ECO:0007669"/>
    <property type="project" value="InterPro"/>
</dbReference>
<accession>A0A8J4VQI3</accession>
<gene>
    <name evidence="3" type="ORF">CMV_017502</name>
</gene>
<name>A0A8J4VQI3_9ROSI</name>
<keyword evidence="4" id="KW-1185">Reference proteome</keyword>